<protein>
    <recommendedName>
        <fullName evidence="2">Probable Fe(2+)-trafficking protein</fullName>
    </recommendedName>
</protein>
<name>E8X3E4_GRATM</name>
<dbReference type="InterPro" id="IPR007457">
    <property type="entry name" value="Fe_traffick_prot_YggX"/>
</dbReference>
<dbReference type="eggNOG" id="COG2924">
    <property type="taxonomic scope" value="Bacteria"/>
</dbReference>
<comment type="similarity">
    <text evidence="2">Belongs to the Fe(2+)-trafficking protein family.</text>
</comment>
<dbReference type="SUPFAM" id="SSF111148">
    <property type="entry name" value="YggX-like"/>
    <property type="match status" value="1"/>
</dbReference>
<dbReference type="Gene3D" id="1.10.3880.10">
    <property type="entry name" value="Fe(II) trafficking protein YggX"/>
    <property type="match status" value="1"/>
</dbReference>
<dbReference type="Pfam" id="PF04362">
    <property type="entry name" value="Iron_traffic"/>
    <property type="match status" value="1"/>
</dbReference>
<dbReference type="KEGG" id="acm:AciX9_3440"/>
<reference evidence="4" key="1">
    <citation type="submission" date="2011-01" db="EMBL/GenBank/DDBJ databases">
        <title>Complete sequence of chromosome of Acidobacterium sp. MP5ACTX9.</title>
        <authorList>
            <consortium name="US DOE Joint Genome Institute"/>
            <person name="Lucas S."/>
            <person name="Copeland A."/>
            <person name="Lapidus A."/>
            <person name="Cheng J.-F."/>
            <person name="Goodwin L."/>
            <person name="Pitluck S."/>
            <person name="Teshima H."/>
            <person name="Detter J.C."/>
            <person name="Han C."/>
            <person name="Tapia R."/>
            <person name="Land M."/>
            <person name="Hauser L."/>
            <person name="Kyrpides N."/>
            <person name="Ivanova N."/>
            <person name="Ovchinnikova G."/>
            <person name="Pagani I."/>
            <person name="Rawat S.R."/>
            <person name="Mannisto M."/>
            <person name="Haggblom M.M."/>
            <person name="Woyke T."/>
        </authorList>
    </citation>
    <scope>NUCLEOTIDE SEQUENCE [LARGE SCALE GENOMIC DNA]</scope>
    <source>
        <strain evidence="4">MP5ACTX9</strain>
    </source>
</reference>
<dbReference type="Proteomes" id="UP000000343">
    <property type="component" value="Chromosome"/>
</dbReference>
<dbReference type="HOGENOM" id="CLU_170994_0_0_0"/>
<evidence type="ECO:0000313" key="3">
    <source>
        <dbReference type="EMBL" id="ADW70445.1"/>
    </source>
</evidence>
<sequence>MPHMVFCSKYKAELEGLDEPPFDSDFGQKIYKNVSKKAWGEWVERQKMLLNEYRLQPWTAEAQSFLVEQMNGFFFNEGEGGELPKEFVPPTH</sequence>
<dbReference type="PaxDb" id="1198114-AciX9_3440"/>
<dbReference type="RefSeq" id="WP_013581756.1">
    <property type="nucleotide sequence ID" value="NC_015064.1"/>
</dbReference>
<dbReference type="GO" id="GO:0005829">
    <property type="term" value="C:cytosol"/>
    <property type="evidence" value="ECO:0007669"/>
    <property type="project" value="TreeGrafter"/>
</dbReference>
<evidence type="ECO:0000256" key="1">
    <source>
        <dbReference type="ARBA" id="ARBA00023004"/>
    </source>
</evidence>
<dbReference type="PANTHER" id="PTHR36965:SF1">
    <property type="entry name" value="FE(2+)-TRAFFICKING PROTEIN-RELATED"/>
    <property type="match status" value="1"/>
</dbReference>
<evidence type="ECO:0000256" key="2">
    <source>
        <dbReference type="HAMAP-Rule" id="MF_00686"/>
    </source>
</evidence>
<dbReference type="EMBL" id="CP002480">
    <property type="protein sequence ID" value="ADW70445.1"/>
    <property type="molecule type" value="Genomic_DNA"/>
</dbReference>
<dbReference type="GO" id="GO:0034599">
    <property type="term" value="P:cellular response to oxidative stress"/>
    <property type="evidence" value="ECO:0007669"/>
    <property type="project" value="TreeGrafter"/>
</dbReference>
<evidence type="ECO:0000313" key="4">
    <source>
        <dbReference type="Proteomes" id="UP000000343"/>
    </source>
</evidence>
<dbReference type="AlphaFoldDB" id="E8X3E4"/>
<gene>
    <name evidence="3" type="ordered locus">AciX9_3440</name>
</gene>
<dbReference type="STRING" id="1198114.AciX9_3440"/>
<dbReference type="GO" id="GO:0005506">
    <property type="term" value="F:iron ion binding"/>
    <property type="evidence" value="ECO:0007669"/>
    <property type="project" value="UniProtKB-UniRule"/>
</dbReference>
<keyword evidence="4" id="KW-1185">Reference proteome</keyword>
<dbReference type="HAMAP" id="MF_00686">
    <property type="entry name" value="Fe_traffic_YggX"/>
    <property type="match status" value="1"/>
</dbReference>
<proteinExistence type="inferred from homology"/>
<accession>E8X3E4</accession>
<organism evidence="4">
    <name type="scientific">Granulicella tundricola (strain ATCC BAA-1859 / DSM 23138 / MP5ACTX9)</name>
    <dbReference type="NCBI Taxonomy" id="1198114"/>
    <lineage>
        <taxon>Bacteria</taxon>
        <taxon>Pseudomonadati</taxon>
        <taxon>Acidobacteriota</taxon>
        <taxon>Terriglobia</taxon>
        <taxon>Terriglobales</taxon>
        <taxon>Acidobacteriaceae</taxon>
        <taxon>Granulicella</taxon>
    </lineage>
</organism>
<dbReference type="PANTHER" id="PTHR36965">
    <property type="entry name" value="FE(2+)-TRAFFICKING PROTEIN-RELATED"/>
    <property type="match status" value="1"/>
</dbReference>
<comment type="function">
    <text evidence="2">Could be a mediator in iron transactions between iron acquisition and iron-requiring processes, such as synthesis and/or repair of Fe-S clusters in biosynthetic enzymes.</text>
</comment>
<dbReference type="NCBIfam" id="NF003817">
    <property type="entry name" value="PRK05408.1"/>
    <property type="match status" value="1"/>
</dbReference>
<dbReference type="InterPro" id="IPR036766">
    <property type="entry name" value="Fe_traffick_prot_YggX_sf"/>
</dbReference>
<keyword evidence="1 2" id="KW-0408">Iron</keyword>
<dbReference type="OrthoDB" id="9804318at2"/>